<evidence type="ECO:0000256" key="3">
    <source>
        <dbReference type="ARBA" id="ARBA00022737"/>
    </source>
</evidence>
<name>A0A4R8LUZ6_9BACL</name>
<dbReference type="InterPro" id="IPR006400">
    <property type="entry name" value="Hopene-cyclase"/>
</dbReference>
<feature type="domain" description="Squalene cyclase N-terminal" evidence="6">
    <location>
        <begin position="18"/>
        <end position="295"/>
    </location>
</feature>
<evidence type="ECO:0000256" key="4">
    <source>
        <dbReference type="ARBA" id="ARBA00023235"/>
    </source>
</evidence>
<dbReference type="InterPro" id="IPR018333">
    <property type="entry name" value="Squalene_cyclase"/>
</dbReference>
<keyword evidence="4" id="KW-0413">Isomerase</keyword>
<dbReference type="PANTHER" id="PTHR11764">
    <property type="entry name" value="TERPENE CYCLASE/MUTASE FAMILY MEMBER"/>
    <property type="match status" value="1"/>
</dbReference>
<evidence type="ECO:0000259" key="6">
    <source>
        <dbReference type="Pfam" id="PF13249"/>
    </source>
</evidence>
<dbReference type="InterPro" id="IPR032697">
    <property type="entry name" value="SQ_cyclase_N"/>
</dbReference>
<dbReference type="Gene3D" id="1.50.10.20">
    <property type="match status" value="2"/>
</dbReference>
<comment type="pathway">
    <text evidence="1">Secondary metabolite biosynthesis; hopanoid biosynthesis.</text>
</comment>
<evidence type="ECO:0000256" key="2">
    <source>
        <dbReference type="ARBA" id="ARBA00009755"/>
    </source>
</evidence>
<dbReference type="InterPro" id="IPR008930">
    <property type="entry name" value="Terpenoid_cyclase/PrenylTrfase"/>
</dbReference>
<dbReference type="OrthoDB" id="9758578at2"/>
<protein>
    <submittedName>
        <fullName evidence="7">Squalene-hopene/tetraprenyl-beta-curcumene cyclase</fullName>
    </submittedName>
</protein>
<dbReference type="AlphaFoldDB" id="A0A4R8LUZ6"/>
<organism evidence="7 8">
    <name type="scientific">Alicyclobacillus sacchari</name>
    <dbReference type="NCBI Taxonomy" id="392010"/>
    <lineage>
        <taxon>Bacteria</taxon>
        <taxon>Bacillati</taxon>
        <taxon>Bacillota</taxon>
        <taxon>Bacilli</taxon>
        <taxon>Bacillales</taxon>
        <taxon>Alicyclobacillaceae</taxon>
        <taxon>Alicyclobacillus</taxon>
    </lineage>
</organism>
<evidence type="ECO:0000313" key="8">
    <source>
        <dbReference type="Proteomes" id="UP000294581"/>
    </source>
</evidence>
<evidence type="ECO:0000259" key="5">
    <source>
        <dbReference type="Pfam" id="PF13243"/>
    </source>
</evidence>
<comment type="similarity">
    <text evidence="2">Belongs to the terpene cyclase/mutase family.</text>
</comment>
<comment type="caution">
    <text evidence="7">The sequence shown here is derived from an EMBL/GenBank/DDBJ whole genome shotgun (WGS) entry which is preliminary data.</text>
</comment>
<dbReference type="InterPro" id="IPR002365">
    <property type="entry name" value="Terpene_synthase_CS"/>
</dbReference>
<gene>
    <name evidence="7" type="ORF">C7445_101380</name>
</gene>
<dbReference type="InterPro" id="IPR032696">
    <property type="entry name" value="SQ_cyclase_C"/>
</dbReference>
<proteinExistence type="inferred from homology"/>
<dbReference type="GO" id="GO:0016104">
    <property type="term" value="P:triterpenoid biosynthetic process"/>
    <property type="evidence" value="ECO:0007669"/>
    <property type="project" value="InterPro"/>
</dbReference>
<dbReference type="Proteomes" id="UP000294581">
    <property type="component" value="Unassembled WGS sequence"/>
</dbReference>
<dbReference type="RefSeq" id="WP_134158322.1">
    <property type="nucleotide sequence ID" value="NZ_SORF01000001.1"/>
</dbReference>
<evidence type="ECO:0000256" key="1">
    <source>
        <dbReference type="ARBA" id="ARBA00004999"/>
    </source>
</evidence>
<sequence>MTKQLAEVPAYMQTLDNGVEYLLSRQHEEGYWWGPLLSNVTMEAEYVLLCHCLGKVDNERLEKIKTYLLHEQRADGTWAQYPGGPQDLDTTIEAYVALKYIGLAPDDERMRKASTFIQSQGGVESARVFTRLWLALVGEYPWNKLPVVPPEIMFLGKNMPLNIYDFGSWARPTIVALTIVMSRRAVFPLPAHAKVPELFKTNVPPRRRAAKGGNSGLFLAIDKLLQGYQNGSFHPFRKAAEQRAIDWLIEHQAGDGSWGGIQPPWFYALLALKVMNMTNHPAFIKGWEGLDLYGIDLEYGGWMFQASISPVWDTGLSILALRAAGLAPDEPNLIKAGQWLLDHRITTKGDWAVRRSNAKPGGWAFQFHNPHYPDVDDTAVVVWALNSLKLPNEAERRDAMTAGFRWLTAMQSSNGGWGAYDVDNNKELPNRIPFCDFGEVIDPPSEDVTAHVLECFGSFGYDEAWKVVTRAVNYLKREQKPDGSWYGRWGVNYIYGIGAVVPALKSVGVDMKEPFVQKALDWLVAHQNEDGGWGEDCRSYVDERFAGVGPSTPSQTAWALLALIAGGRVQSDAVSRGVAYLVRTQRPDGGWDEPYYTGTGFPGDFYLGYTLYRHIFPVMVLGRYKDALGRLTR</sequence>
<evidence type="ECO:0000313" key="7">
    <source>
        <dbReference type="EMBL" id="TDY51378.1"/>
    </source>
</evidence>
<dbReference type="GO" id="GO:0005811">
    <property type="term" value="C:lipid droplet"/>
    <property type="evidence" value="ECO:0007669"/>
    <property type="project" value="InterPro"/>
</dbReference>
<dbReference type="PROSITE" id="PS01074">
    <property type="entry name" value="TERPENE_SYNTHASES"/>
    <property type="match status" value="1"/>
</dbReference>
<dbReference type="PANTHER" id="PTHR11764:SF20">
    <property type="entry name" value="LANOSTEROL SYNTHASE"/>
    <property type="match status" value="1"/>
</dbReference>
<dbReference type="EMBL" id="SORF01000001">
    <property type="protein sequence ID" value="TDY51378.1"/>
    <property type="molecule type" value="Genomic_DNA"/>
</dbReference>
<dbReference type="SFLD" id="SFLDG01016">
    <property type="entry name" value="Prenyltransferase_Like_2"/>
    <property type="match status" value="1"/>
</dbReference>
<dbReference type="Pfam" id="PF13249">
    <property type="entry name" value="SQHop_cyclase_N"/>
    <property type="match status" value="1"/>
</dbReference>
<accession>A0A4R8LUZ6</accession>
<dbReference type="GO" id="GO:0016866">
    <property type="term" value="F:intramolecular transferase activity"/>
    <property type="evidence" value="ECO:0007669"/>
    <property type="project" value="InterPro"/>
</dbReference>
<dbReference type="NCBIfam" id="TIGR01507">
    <property type="entry name" value="hopene_cyclase"/>
    <property type="match status" value="1"/>
</dbReference>
<reference evidence="7 8" key="1">
    <citation type="submission" date="2019-03" db="EMBL/GenBank/DDBJ databases">
        <title>Genomic Encyclopedia of Type Strains, Phase IV (KMG-IV): sequencing the most valuable type-strain genomes for metagenomic binning, comparative biology and taxonomic classification.</title>
        <authorList>
            <person name="Goeker M."/>
        </authorList>
    </citation>
    <scope>NUCLEOTIDE SEQUENCE [LARGE SCALE GENOMIC DNA]</scope>
    <source>
        <strain evidence="7 8">DSM 17974</strain>
    </source>
</reference>
<dbReference type="Pfam" id="PF13243">
    <property type="entry name" value="SQHop_cyclase_C"/>
    <property type="match status" value="1"/>
</dbReference>
<dbReference type="UniPathway" id="UPA00337"/>
<dbReference type="CDD" id="cd02892">
    <property type="entry name" value="SQCY_1"/>
    <property type="match status" value="1"/>
</dbReference>
<dbReference type="NCBIfam" id="TIGR01787">
    <property type="entry name" value="squalene_cyclas"/>
    <property type="match status" value="1"/>
</dbReference>
<feature type="domain" description="Squalene cyclase C-terminal" evidence="5">
    <location>
        <begin position="308"/>
        <end position="625"/>
    </location>
</feature>
<keyword evidence="3" id="KW-0677">Repeat</keyword>
<keyword evidence="8" id="KW-1185">Reference proteome</keyword>
<dbReference type="SUPFAM" id="SSF48239">
    <property type="entry name" value="Terpenoid cyclases/Protein prenyltransferases"/>
    <property type="match status" value="2"/>
</dbReference>